<sequence>EAIVTKEHSEHSNCYVFRHDIRAYGKNFYEFTQRAQTEYGVKYFQSKISKIEEDAETNDLIIRYENLKTGKFSEFRANLVVLATPLVPSKGTKELASILDLELDNYHFYKEKSYYDKALSSKEGIFLCGFCQGPMDIPETVSDASGVASQIAMLLNPVKFTQMNEKVVEEVEREVKITDKPRIGVLICWCGINIGKYVNVPHVAEYIRTLPNVIHCEDNLYSCSSDSQVKIKELIKEHKLNRFIVASCTPRTHESLFQDTCEEIGLNKYLFEMVNIRDQCSWVHMTEFEAATQKAKDLVEMAVAKSRLLKPLKEELLDITPTALIIGGGISGLTAALNLANQGFKTYVVEKEKFLGGNLNYLNKLYPIHEDASILLEKTKELVQKNKNIQVFLESKVKDIKEIDVEKVIVDSLRCSIETVIRKHLKDQKEDDVIKLVLSTTDIDPHFSNVGSTKCTVHHIPSSSEAHENKYLICGDSSLCKNVQSKIGSQASIFGTDLKS</sequence>
<dbReference type="InterPro" id="IPR039650">
    <property type="entry name" value="HdrA-like"/>
</dbReference>
<reference evidence="6" key="1">
    <citation type="journal article" date="2015" name="Nature">
        <title>Complex archaea that bridge the gap between prokaryotes and eukaryotes.</title>
        <authorList>
            <person name="Spang A."/>
            <person name="Saw J.H."/>
            <person name="Jorgensen S.L."/>
            <person name="Zaremba-Niedzwiedzka K."/>
            <person name="Martijn J."/>
            <person name="Lind A.E."/>
            <person name="van Eijk R."/>
            <person name="Schleper C."/>
            <person name="Guy L."/>
            <person name="Ettema T.J."/>
        </authorList>
    </citation>
    <scope>NUCLEOTIDE SEQUENCE</scope>
</reference>
<dbReference type="GO" id="GO:0016491">
    <property type="term" value="F:oxidoreductase activity"/>
    <property type="evidence" value="ECO:0007669"/>
    <property type="project" value="UniProtKB-KW"/>
</dbReference>
<dbReference type="Gene3D" id="3.40.50.720">
    <property type="entry name" value="NAD(P)-binding Rossmann-like Domain"/>
    <property type="match status" value="1"/>
</dbReference>
<gene>
    <name evidence="6" type="ORF">LCGC14_2477340</name>
</gene>
<evidence type="ECO:0000256" key="5">
    <source>
        <dbReference type="ARBA" id="ARBA00023014"/>
    </source>
</evidence>
<dbReference type="GO" id="GO:0046872">
    <property type="term" value="F:metal ion binding"/>
    <property type="evidence" value="ECO:0007669"/>
    <property type="project" value="UniProtKB-KW"/>
</dbReference>
<keyword evidence="2" id="KW-0479">Metal-binding</keyword>
<evidence type="ECO:0000313" key="6">
    <source>
        <dbReference type="EMBL" id="KKL18256.1"/>
    </source>
</evidence>
<dbReference type="PANTHER" id="PTHR43498">
    <property type="entry name" value="FERREDOXIN:COB-COM HETERODISULFIDE REDUCTASE SUBUNIT A"/>
    <property type="match status" value="1"/>
</dbReference>
<evidence type="ECO:0000256" key="3">
    <source>
        <dbReference type="ARBA" id="ARBA00023002"/>
    </source>
</evidence>
<accession>A0A0F9DKP9</accession>
<dbReference type="EMBL" id="LAZR01038938">
    <property type="protein sequence ID" value="KKL18256.1"/>
    <property type="molecule type" value="Genomic_DNA"/>
</dbReference>
<dbReference type="GO" id="GO:0051539">
    <property type="term" value="F:4 iron, 4 sulfur cluster binding"/>
    <property type="evidence" value="ECO:0007669"/>
    <property type="project" value="UniProtKB-KW"/>
</dbReference>
<feature type="non-terminal residue" evidence="6">
    <location>
        <position position="1"/>
    </location>
</feature>
<keyword evidence="1" id="KW-0004">4Fe-4S</keyword>
<dbReference type="Pfam" id="PF12831">
    <property type="entry name" value="FAD_oxidored"/>
    <property type="match status" value="1"/>
</dbReference>
<dbReference type="SUPFAM" id="SSF51971">
    <property type="entry name" value="Nucleotide-binding domain"/>
    <property type="match status" value="1"/>
</dbReference>
<dbReference type="InterPro" id="IPR036188">
    <property type="entry name" value="FAD/NAD-bd_sf"/>
</dbReference>
<name>A0A0F9DKP9_9ZZZZ</name>
<evidence type="ECO:0000256" key="4">
    <source>
        <dbReference type="ARBA" id="ARBA00023004"/>
    </source>
</evidence>
<dbReference type="AlphaFoldDB" id="A0A0F9DKP9"/>
<proteinExistence type="predicted"/>
<organism evidence="6">
    <name type="scientific">marine sediment metagenome</name>
    <dbReference type="NCBI Taxonomy" id="412755"/>
    <lineage>
        <taxon>unclassified sequences</taxon>
        <taxon>metagenomes</taxon>
        <taxon>ecological metagenomes</taxon>
    </lineage>
</organism>
<keyword evidence="3" id="KW-0560">Oxidoreductase</keyword>
<keyword evidence="5" id="KW-0411">Iron-sulfur</keyword>
<dbReference type="SUPFAM" id="SSF51905">
    <property type="entry name" value="FAD/NAD(P)-binding domain"/>
    <property type="match status" value="1"/>
</dbReference>
<keyword evidence="4" id="KW-0408">Iron</keyword>
<evidence type="ECO:0000256" key="2">
    <source>
        <dbReference type="ARBA" id="ARBA00022723"/>
    </source>
</evidence>
<dbReference type="PANTHER" id="PTHR43498:SF1">
    <property type="entry name" value="COB--COM HETERODISULFIDE REDUCTASE IRON-SULFUR SUBUNIT A"/>
    <property type="match status" value="1"/>
</dbReference>
<evidence type="ECO:0000256" key="1">
    <source>
        <dbReference type="ARBA" id="ARBA00022485"/>
    </source>
</evidence>
<protein>
    <submittedName>
        <fullName evidence="6">Uncharacterized protein</fullName>
    </submittedName>
</protein>
<comment type="caution">
    <text evidence="6">The sequence shown here is derived from an EMBL/GenBank/DDBJ whole genome shotgun (WGS) entry which is preliminary data.</text>
</comment>